<dbReference type="Gene3D" id="2.60.40.10">
    <property type="entry name" value="Immunoglobulins"/>
    <property type="match status" value="3"/>
</dbReference>
<dbReference type="InterPro" id="IPR036179">
    <property type="entry name" value="Ig-like_dom_sf"/>
</dbReference>
<dbReference type="InterPro" id="IPR003598">
    <property type="entry name" value="Ig_sub2"/>
</dbReference>
<keyword evidence="1" id="KW-1015">Disulfide bond</keyword>
<reference evidence="4" key="1">
    <citation type="journal article" date="2023" name="Mol. Biol. Evol.">
        <title>Third-Generation Sequencing Reveals the Adaptive Role of the Epigenome in Three Deep-Sea Polychaetes.</title>
        <authorList>
            <person name="Perez M."/>
            <person name="Aroh O."/>
            <person name="Sun Y."/>
            <person name="Lan Y."/>
            <person name="Juniper S.K."/>
            <person name="Young C.R."/>
            <person name="Angers B."/>
            <person name="Qian P.Y."/>
        </authorList>
    </citation>
    <scope>NUCLEOTIDE SEQUENCE</scope>
    <source>
        <strain evidence="4">P08H-3</strain>
    </source>
</reference>
<evidence type="ECO:0000259" key="3">
    <source>
        <dbReference type="PROSITE" id="PS50835"/>
    </source>
</evidence>
<evidence type="ECO:0000313" key="4">
    <source>
        <dbReference type="EMBL" id="KAK2149181.1"/>
    </source>
</evidence>
<accession>A0AAD9JAV7</accession>
<dbReference type="SMART" id="SM00409">
    <property type="entry name" value="IG"/>
    <property type="match status" value="3"/>
</dbReference>
<dbReference type="PANTHER" id="PTHR10075">
    <property type="entry name" value="BASIGIN RELATED"/>
    <property type="match status" value="1"/>
</dbReference>
<dbReference type="CDD" id="cd00096">
    <property type="entry name" value="Ig"/>
    <property type="match status" value="1"/>
</dbReference>
<dbReference type="AlphaFoldDB" id="A0AAD9JAV7"/>
<protein>
    <recommendedName>
        <fullName evidence="3">Ig-like domain-containing protein</fullName>
    </recommendedName>
</protein>
<dbReference type="InterPro" id="IPR013783">
    <property type="entry name" value="Ig-like_fold"/>
</dbReference>
<dbReference type="EMBL" id="JAODUP010000463">
    <property type="protein sequence ID" value="KAK2149181.1"/>
    <property type="molecule type" value="Genomic_DNA"/>
</dbReference>
<dbReference type="FunFam" id="2.60.40.10:FF:000032">
    <property type="entry name" value="palladin isoform X1"/>
    <property type="match status" value="1"/>
</dbReference>
<dbReference type="PROSITE" id="PS50835">
    <property type="entry name" value="IG_LIKE"/>
    <property type="match status" value="3"/>
</dbReference>
<feature type="domain" description="Ig-like" evidence="3">
    <location>
        <begin position="496"/>
        <end position="582"/>
    </location>
</feature>
<organism evidence="4 5">
    <name type="scientific">Paralvinella palmiformis</name>
    <dbReference type="NCBI Taxonomy" id="53620"/>
    <lineage>
        <taxon>Eukaryota</taxon>
        <taxon>Metazoa</taxon>
        <taxon>Spiralia</taxon>
        <taxon>Lophotrochozoa</taxon>
        <taxon>Annelida</taxon>
        <taxon>Polychaeta</taxon>
        <taxon>Sedentaria</taxon>
        <taxon>Canalipalpata</taxon>
        <taxon>Terebellida</taxon>
        <taxon>Terebelliformia</taxon>
        <taxon>Alvinellidae</taxon>
        <taxon>Paralvinella</taxon>
    </lineage>
</organism>
<dbReference type="InterPro" id="IPR007110">
    <property type="entry name" value="Ig-like_dom"/>
</dbReference>
<keyword evidence="2" id="KW-0393">Immunoglobulin domain</keyword>
<dbReference type="PANTHER" id="PTHR10075:SF102">
    <property type="entry name" value="OFF-TRACK2-RELATED"/>
    <property type="match status" value="1"/>
</dbReference>
<dbReference type="InterPro" id="IPR013098">
    <property type="entry name" value="Ig_I-set"/>
</dbReference>
<dbReference type="Proteomes" id="UP001208570">
    <property type="component" value="Unassembled WGS sequence"/>
</dbReference>
<evidence type="ECO:0000256" key="1">
    <source>
        <dbReference type="ARBA" id="ARBA00023157"/>
    </source>
</evidence>
<gene>
    <name evidence="4" type="ORF">LSH36_463g04044</name>
</gene>
<evidence type="ECO:0000256" key="2">
    <source>
        <dbReference type="ARBA" id="ARBA00023319"/>
    </source>
</evidence>
<feature type="non-terminal residue" evidence="4">
    <location>
        <position position="1"/>
    </location>
</feature>
<dbReference type="SMART" id="SM00408">
    <property type="entry name" value="IGc2"/>
    <property type="match status" value="3"/>
</dbReference>
<feature type="domain" description="Ig-like" evidence="3">
    <location>
        <begin position="412"/>
        <end position="485"/>
    </location>
</feature>
<name>A0AAD9JAV7_9ANNE</name>
<dbReference type="Pfam" id="PF07679">
    <property type="entry name" value="I-set"/>
    <property type="match status" value="1"/>
</dbReference>
<evidence type="ECO:0000313" key="5">
    <source>
        <dbReference type="Proteomes" id="UP001208570"/>
    </source>
</evidence>
<keyword evidence="5" id="KW-1185">Reference proteome</keyword>
<dbReference type="Pfam" id="PF13927">
    <property type="entry name" value="Ig_3"/>
    <property type="match status" value="2"/>
</dbReference>
<comment type="caution">
    <text evidence="4">The sequence shown here is derived from an EMBL/GenBank/DDBJ whole genome shotgun (WGS) entry which is preliminary data.</text>
</comment>
<proteinExistence type="predicted"/>
<dbReference type="SUPFAM" id="SSF48726">
    <property type="entry name" value="Immunoglobulin"/>
    <property type="match status" value="4"/>
</dbReference>
<dbReference type="InterPro" id="IPR003599">
    <property type="entry name" value="Ig_sub"/>
</dbReference>
<sequence length="608" mass="68232">YTLYGNGSLVIRSVVPWDAGGYTCLGVSENSLDQSFMSILQIAYLNELIEESFQPRPGPGFMPLVVPEDKKLEVLCLMPDGLPTPTQSLPEFRAWLAAVFFPKSENDFFSKVVLIFRRFYPHFFRYSAGAIVSWKITIYVSLRATIGRPYSSASKEHLSALYVLCSERHRPGGCRSGRSVSVKNSRRSVYSRRVHSEMLTAEDGDSDDVGWEDHRGAVIPTDGHIKADSGLLTLTNARQEDSVPPSWKEPPLSERIMEGKSVSFSCLYYGTPYPVTTILWKKGGFPIDLSHPRYSVDQARKTLTIQDVHLVDEDDYVCVVNTTGQPLLISANAHLYVESYGRKGLVDTHAALGIRMRLYDLASDELTLMITLLDNANWLYLRFFSENVGAQLISLQQFSVLTILSERLKFKPNPINTKLELGSNSKVHCRADARSPPIIRWKKDDAYVFPKHIVDVDGTLFFNGVRYSDEGNYTCIAQTETEKINVTISVEVVVKPHFTVKPKNTTAYEGYPAILHCVAEGNPTPNIEWDKNNVVNGFNKERFRTLPNGSLYVVETYLDDVGKYGCTAGNSGGFQREEVYLHVATVLYDDSKDSCAVINIHNIPSFLH</sequence>
<feature type="domain" description="Ig-like" evidence="3">
    <location>
        <begin position="245"/>
        <end position="330"/>
    </location>
</feature>